<dbReference type="AlphaFoldDB" id="A0A4R6TJ07"/>
<comment type="caution">
    <text evidence="2">The sequence shown here is derived from an EMBL/GenBank/DDBJ whole genome shotgun (WGS) entry which is preliminary data.</text>
</comment>
<dbReference type="InterPro" id="IPR025870">
    <property type="entry name" value="Glyoxalase-like_dom"/>
</dbReference>
<dbReference type="Gene3D" id="3.10.180.10">
    <property type="entry name" value="2,3-Dihydroxybiphenyl 1,2-Dioxygenase, domain 1"/>
    <property type="match status" value="1"/>
</dbReference>
<keyword evidence="3" id="KW-1185">Reference proteome</keyword>
<proteinExistence type="predicted"/>
<name>A0A4R6TJ07_9FLAO</name>
<gene>
    <name evidence="2" type="ORF">DFQ07_1697</name>
</gene>
<organism evidence="2 3">
    <name type="scientific">Tenacibaculum caenipelagi</name>
    <dbReference type="NCBI Taxonomy" id="1325435"/>
    <lineage>
        <taxon>Bacteria</taxon>
        <taxon>Pseudomonadati</taxon>
        <taxon>Bacteroidota</taxon>
        <taxon>Flavobacteriia</taxon>
        <taxon>Flavobacteriales</taxon>
        <taxon>Flavobacteriaceae</taxon>
        <taxon>Tenacibaculum</taxon>
    </lineage>
</organism>
<dbReference type="PANTHER" id="PTHR21366:SF22">
    <property type="entry name" value="VOC DOMAIN-CONTAINING PROTEIN"/>
    <property type="match status" value="1"/>
</dbReference>
<dbReference type="InterPro" id="IPR037523">
    <property type="entry name" value="VOC_core"/>
</dbReference>
<evidence type="ECO:0000313" key="3">
    <source>
        <dbReference type="Proteomes" id="UP000295390"/>
    </source>
</evidence>
<dbReference type="EMBL" id="SNYH01000003">
    <property type="protein sequence ID" value="TDQ27841.1"/>
    <property type="molecule type" value="Genomic_DNA"/>
</dbReference>
<dbReference type="RefSeq" id="WP_133535814.1">
    <property type="nucleotide sequence ID" value="NZ_SNYH01000003.1"/>
</dbReference>
<evidence type="ECO:0000313" key="2">
    <source>
        <dbReference type="EMBL" id="TDQ27841.1"/>
    </source>
</evidence>
<dbReference type="PANTHER" id="PTHR21366">
    <property type="entry name" value="GLYOXALASE FAMILY PROTEIN"/>
    <property type="match status" value="1"/>
</dbReference>
<reference evidence="2 3" key="1">
    <citation type="submission" date="2019-03" db="EMBL/GenBank/DDBJ databases">
        <title>Genomic Encyclopedia of Type Strains, Phase III (KMG-III): the genomes of soil and plant-associated and newly described type strains.</title>
        <authorList>
            <person name="Whitman W."/>
        </authorList>
    </citation>
    <scope>NUCLEOTIDE SEQUENCE [LARGE SCALE GENOMIC DNA]</scope>
    <source>
        <strain evidence="2 3">CECT 8283</strain>
    </source>
</reference>
<evidence type="ECO:0000259" key="1">
    <source>
        <dbReference type="PROSITE" id="PS51819"/>
    </source>
</evidence>
<protein>
    <submittedName>
        <fullName evidence="2">Putative glyoxalase superfamily protein PhnB</fullName>
    </submittedName>
</protein>
<feature type="domain" description="VOC" evidence="1">
    <location>
        <begin position="2"/>
        <end position="127"/>
    </location>
</feature>
<dbReference type="Pfam" id="PF12681">
    <property type="entry name" value="Glyoxalase_2"/>
    <property type="match status" value="1"/>
</dbReference>
<dbReference type="InterPro" id="IPR050383">
    <property type="entry name" value="GlyoxalaseI/FosfomycinResist"/>
</dbReference>
<dbReference type="InterPro" id="IPR029068">
    <property type="entry name" value="Glyas_Bleomycin-R_OHBP_Dase"/>
</dbReference>
<dbReference type="Proteomes" id="UP000295390">
    <property type="component" value="Unassembled WGS sequence"/>
</dbReference>
<dbReference type="PROSITE" id="PS51819">
    <property type="entry name" value="VOC"/>
    <property type="match status" value="1"/>
</dbReference>
<dbReference type="SUPFAM" id="SSF54593">
    <property type="entry name" value="Glyoxalase/Bleomycin resistance protein/Dihydroxybiphenyl dioxygenase"/>
    <property type="match status" value="1"/>
</dbReference>
<dbReference type="OrthoDB" id="9796521at2"/>
<accession>A0A4R6TJ07</accession>
<sequence length="131" mass="14907">MKYGYTIIYVENVKETIEFYQKAFGFQQKFLTPENDYGELISGETTIAFASIELGNSNFKNGFIKTKKTEKPFGIEMAFVTENIETDFKKAIEMGATEFEPLTEKPWGQKVGYLRDNSGILIEICTPISSK</sequence>